<evidence type="ECO:0000313" key="2">
    <source>
        <dbReference type="Proteomes" id="UP000182573"/>
    </source>
</evidence>
<protein>
    <submittedName>
        <fullName evidence="1">Concanavalin A-like lectin/glucanases superfamily protein</fullName>
    </submittedName>
</protein>
<dbReference type="GO" id="GO:0030246">
    <property type="term" value="F:carbohydrate binding"/>
    <property type="evidence" value="ECO:0007669"/>
    <property type="project" value="UniProtKB-KW"/>
</dbReference>
<dbReference type="PROSITE" id="PS51318">
    <property type="entry name" value="TAT"/>
    <property type="match status" value="1"/>
</dbReference>
<dbReference type="EMBL" id="FNOF01000001">
    <property type="protein sequence ID" value="SDW00923.1"/>
    <property type="molecule type" value="Genomic_DNA"/>
</dbReference>
<evidence type="ECO:0000313" key="1">
    <source>
        <dbReference type="EMBL" id="SDW00923.1"/>
    </source>
</evidence>
<keyword evidence="1" id="KW-0430">Lectin</keyword>
<dbReference type="Proteomes" id="UP000182573">
    <property type="component" value="Unassembled WGS sequence"/>
</dbReference>
<dbReference type="RefSeq" id="WP_004518234.1">
    <property type="nucleotide sequence ID" value="NZ_FNOF01000001.1"/>
</dbReference>
<dbReference type="InterPro" id="IPR006311">
    <property type="entry name" value="TAT_signal"/>
</dbReference>
<organism evidence="1 2">
    <name type="scientific">Haloarcula vallismortis</name>
    <name type="common">Halobacterium vallismortis</name>
    <dbReference type="NCBI Taxonomy" id="28442"/>
    <lineage>
        <taxon>Archaea</taxon>
        <taxon>Methanobacteriati</taxon>
        <taxon>Methanobacteriota</taxon>
        <taxon>Stenosarchaea group</taxon>
        <taxon>Halobacteria</taxon>
        <taxon>Halobacteriales</taxon>
        <taxon>Haloarculaceae</taxon>
        <taxon>Haloarcula</taxon>
    </lineage>
</organism>
<name>A0A1H2Q1C6_HALVA</name>
<gene>
    <name evidence="1" type="ORF">SAMN05443574_1016</name>
</gene>
<dbReference type="Gene3D" id="2.60.120.200">
    <property type="match status" value="1"/>
</dbReference>
<accession>A0A1H2Q1C6</accession>
<dbReference type="InterPro" id="IPR013320">
    <property type="entry name" value="ConA-like_dom_sf"/>
</dbReference>
<dbReference type="AlphaFoldDB" id="A0A1H2Q1C6"/>
<dbReference type="STRING" id="28442.SAMN05443574_1016"/>
<sequence>MSKKWTRRSALALIGSGAGLLTWGTGGFTDVTAERQVNIDTTADNSSSGPLVGVEIKATSGGPGETVSLIKLTNNLGADINVVSASVEIKDSNGNIVQPDTLFKENTNKILDIPDTIETESTKSIKATLDTLSSTPSESDNSTYDVTLYVSVATKNDNQKVTLERVSTVTYDDPRLSYWDFDGIDGKTIKDIWSGNNASRQYVGRRRGRFYGYEPDPLSIDERGTVLDFRGDRFRSGDDDVITTSPSSKLDFTDDFSLSVWIKPISIPNWYARLFSKWKSPRYNQDSDAEKGYQFFLSETGNIYDDKFEIGIETGQKNGKTNEINTGATVSGGDWNHVVWTHWPSKQPDRVYVNRNSEIVDKIDVDKIKHPSGSDAPLRIGNGIDGNRNLSFPFDGLMDEPKAYDTALTTEQVLNLHKTSEAGDGGSIGG</sequence>
<dbReference type="Pfam" id="PF13385">
    <property type="entry name" value="Laminin_G_3"/>
    <property type="match status" value="1"/>
</dbReference>
<proteinExistence type="predicted"/>
<reference evidence="1 2" key="1">
    <citation type="submission" date="2016-10" db="EMBL/GenBank/DDBJ databases">
        <authorList>
            <person name="de Groot N.N."/>
        </authorList>
    </citation>
    <scope>NUCLEOTIDE SEQUENCE [LARGE SCALE GENOMIC DNA]</scope>
    <source>
        <strain evidence="1 2">DSM 3756</strain>
    </source>
</reference>
<dbReference type="SUPFAM" id="SSF49899">
    <property type="entry name" value="Concanavalin A-like lectins/glucanases"/>
    <property type="match status" value="1"/>
</dbReference>